<evidence type="ECO:0000313" key="4">
    <source>
        <dbReference type="EMBL" id="SEG76862.1"/>
    </source>
</evidence>
<evidence type="ECO:0000259" key="3">
    <source>
        <dbReference type="Pfam" id="PF01243"/>
    </source>
</evidence>
<sequence>MLAARSSERTTAKGVAGMNQEHEGAGTGVVDRRFSEPEAEPSTWAEVGEVVSGAGTFWLTTVRSDGRPHVTPLIAVWHHEALYFCTSEGEQKARNLAVHPEVVLTTGGSELKAGLDVVVEGTAVRVTGRARLAELADAWVGKYGEEWRFTAQDDGFRHAGEGGAARGAVPVFEVRPATVFAFRKGGTYAQTRFRRG</sequence>
<keyword evidence="5" id="KW-1185">Reference proteome</keyword>
<accession>A0A1H6CV55</accession>
<dbReference type="InterPro" id="IPR011576">
    <property type="entry name" value="Pyridox_Oxase_N"/>
</dbReference>
<dbReference type="EMBL" id="FNVU01000010">
    <property type="protein sequence ID" value="SEG76862.1"/>
    <property type="molecule type" value="Genomic_DNA"/>
</dbReference>
<protein>
    <submittedName>
        <fullName evidence="4">Pyridoxamine 5'-phosphate oxidase</fullName>
    </submittedName>
</protein>
<dbReference type="Pfam" id="PF01243">
    <property type="entry name" value="PNPOx_N"/>
    <property type="match status" value="1"/>
</dbReference>
<feature type="compositionally biased region" description="Basic and acidic residues" evidence="2">
    <location>
        <begin position="20"/>
        <end position="30"/>
    </location>
</feature>
<dbReference type="GO" id="GO:0016627">
    <property type="term" value="F:oxidoreductase activity, acting on the CH-CH group of donors"/>
    <property type="evidence" value="ECO:0007669"/>
    <property type="project" value="TreeGrafter"/>
</dbReference>
<feature type="compositionally biased region" description="Basic and acidic residues" evidence="2">
    <location>
        <begin position="1"/>
        <end position="11"/>
    </location>
</feature>
<evidence type="ECO:0000256" key="1">
    <source>
        <dbReference type="ARBA" id="ARBA00023002"/>
    </source>
</evidence>
<feature type="region of interest" description="Disordered" evidence="2">
    <location>
        <begin position="1"/>
        <end position="30"/>
    </location>
</feature>
<reference evidence="4 5" key="1">
    <citation type="submission" date="2016-10" db="EMBL/GenBank/DDBJ databases">
        <authorList>
            <person name="de Groot N.N."/>
        </authorList>
    </citation>
    <scope>NUCLEOTIDE SEQUENCE [LARGE SCALE GENOMIC DNA]</scope>
    <source>
        <strain evidence="4 5">CGMCC 4.2023</strain>
    </source>
</reference>
<keyword evidence="1" id="KW-0560">Oxidoreductase</keyword>
<dbReference type="PANTHER" id="PTHR35176:SF4">
    <property type="entry name" value="PYRIDOXAMINE 5'-PHOSPHATE OXIDASE-RELATED FMN-BINDING"/>
    <property type="match status" value="1"/>
</dbReference>
<evidence type="ECO:0000313" key="5">
    <source>
        <dbReference type="Proteomes" id="UP000236754"/>
    </source>
</evidence>
<organism evidence="4 5">
    <name type="scientific">Actinacidiphila yanglinensis</name>
    <dbReference type="NCBI Taxonomy" id="310779"/>
    <lineage>
        <taxon>Bacteria</taxon>
        <taxon>Bacillati</taxon>
        <taxon>Actinomycetota</taxon>
        <taxon>Actinomycetes</taxon>
        <taxon>Kitasatosporales</taxon>
        <taxon>Streptomycetaceae</taxon>
        <taxon>Actinacidiphila</taxon>
    </lineage>
</organism>
<dbReference type="GO" id="GO:0070967">
    <property type="term" value="F:coenzyme F420 binding"/>
    <property type="evidence" value="ECO:0007669"/>
    <property type="project" value="TreeGrafter"/>
</dbReference>
<evidence type="ECO:0000256" key="2">
    <source>
        <dbReference type="SAM" id="MobiDB-lite"/>
    </source>
</evidence>
<dbReference type="AlphaFoldDB" id="A0A1H6CV55"/>
<dbReference type="GO" id="GO:0005829">
    <property type="term" value="C:cytosol"/>
    <property type="evidence" value="ECO:0007669"/>
    <property type="project" value="TreeGrafter"/>
</dbReference>
<dbReference type="Proteomes" id="UP000236754">
    <property type="component" value="Unassembled WGS sequence"/>
</dbReference>
<feature type="domain" description="Pyridoxamine 5'-phosphate oxidase N-terminal" evidence="3">
    <location>
        <begin position="45"/>
        <end position="179"/>
    </location>
</feature>
<gene>
    <name evidence="4" type="ORF">SAMN05216223_110141</name>
</gene>
<name>A0A1H6CV55_9ACTN</name>
<dbReference type="PANTHER" id="PTHR35176">
    <property type="entry name" value="HEME OXYGENASE HI_0854-RELATED"/>
    <property type="match status" value="1"/>
</dbReference>
<dbReference type="InterPro" id="IPR012349">
    <property type="entry name" value="Split_barrel_FMN-bd"/>
</dbReference>
<proteinExistence type="predicted"/>
<dbReference type="SUPFAM" id="SSF50475">
    <property type="entry name" value="FMN-binding split barrel"/>
    <property type="match status" value="1"/>
</dbReference>
<dbReference type="Gene3D" id="2.30.110.10">
    <property type="entry name" value="Electron Transport, Fmn-binding Protein, Chain A"/>
    <property type="match status" value="1"/>
</dbReference>
<dbReference type="InterPro" id="IPR052019">
    <property type="entry name" value="F420H2_bilvrd_red/Heme_oxyg"/>
</dbReference>